<evidence type="ECO:0000313" key="2">
    <source>
        <dbReference type="EMBL" id="TFH93912.1"/>
    </source>
</evidence>
<sequence>HTDARELGAEWMTLQSIRQLRIEEFLREQGWSDRRIKAAISMLMVRTVYCPSEFKSRAILRDNSATCELVYGEEEESLGYRAMYNVAPELYTIKSELEQHLCRVTDNLFNQENRILLFDLTNFYFEGSKRSSQKAKFGRSKEKRSDCKLLVLALCINTDGFIRYSSILEGNTADPKSLPHMIEEVIAKSPLSDNSKALVVMDAGIATEENLSLIKSKGYNYLCVSRTKLKDYELTPSEESVLVNDCKGEVITLRKVQRKDENGDYYLQVNSPQKLHTEESMNGALKERFELELTKAKQSLSRKGGTKTYEKVIERIGRAMQKYPSIAKFYDIKYTRSTANPKLMSDLAWSTHGEEQAIAEYGAYYLRTNVSTLDEKSIWDYYNLIREIECTNRQLKTDLNLRPIYHQTDDRSEAHLFFGLLAYWVVNNIRVQLKG</sequence>
<dbReference type="GO" id="GO:0006313">
    <property type="term" value="P:DNA transposition"/>
    <property type="evidence" value="ECO:0007669"/>
    <property type="project" value="InterPro"/>
</dbReference>
<name>A0A4Y8WLT0_9PORP</name>
<dbReference type="InterPro" id="IPR047654">
    <property type="entry name" value="IS1634_transpos"/>
</dbReference>
<evidence type="ECO:0000313" key="3">
    <source>
        <dbReference type="Proteomes" id="UP000297225"/>
    </source>
</evidence>
<gene>
    <name evidence="2" type="ORF">E4P47_09720</name>
</gene>
<dbReference type="PANTHER" id="PTHR34614">
    <property type="match status" value="1"/>
</dbReference>
<dbReference type="NCBIfam" id="NF033559">
    <property type="entry name" value="transpos_IS1634"/>
    <property type="match status" value="1"/>
</dbReference>
<dbReference type="InterPro" id="IPR002559">
    <property type="entry name" value="Transposase_11"/>
</dbReference>
<feature type="non-terminal residue" evidence="2">
    <location>
        <position position="435"/>
    </location>
</feature>
<accession>A0A4Y8WLT0</accession>
<dbReference type="EMBL" id="SPNC01000260">
    <property type="protein sequence ID" value="TFH93912.1"/>
    <property type="molecule type" value="Genomic_DNA"/>
</dbReference>
<reference evidence="2 3" key="1">
    <citation type="submission" date="2019-03" db="EMBL/GenBank/DDBJ databases">
        <title>Porphyromonas levii Isolated from the Uterus of Dairy Cows.</title>
        <authorList>
            <person name="Francis A.M."/>
        </authorList>
    </citation>
    <scope>NUCLEOTIDE SEQUENCE [LARGE SCALE GENOMIC DNA]</scope>
    <source>
        <strain evidence="2 3">AF5678</strain>
    </source>
</reference>
<organism evidence="2 3">
    <name type="scientific">Porphyromonas levii</name>
    <dbReference type="NCBI Taxonomy" id="28114"/>
    <lineage>
        <taxon>Bacteria</taxon>
        <taxon>Pseudomonadati</taxon>
        <taxon>Bacteroidota</taxon>
        <taxon>Bacteroidia</taxon>
        <taxon>Bacteroidales</taxon>
        <taxon>Porphyromonadaceae</taxon>
        <taxon>Porphyromonas</taxon>
    </lineage>
</organism>
<protein>
    <submittedName>
        <fullName evidence="2">IS1634 family transposase</fullName>
    </submittedName>
</protein>
<dbReference type="InterPro" id="IPR012337">
    <property type="entry name" value="RNaseH-like_sf"/>
</dbReference>
<feature type="domain" description="Transposase IS4-like" evidence="1">
    <location>
        <begin position="112"/>
        <end position="424"/>
    </location>
</feature>
<dbReference type="PANTHER" id="PTHR34614:SF2">
    <property type="entry name" value="TRANSPOSASE IS4-LIKE DOMAIN-CONTAINING PROTEIN"/>
    <property type="match status" value="1"/>
</dbReference>
<proteinExistence type="predicted"/>
<feature type="non-terminal residue" evidence="2">
    <location>
        <position position="1"/>
    </location>
</feature>
<dbReference type="SUPFAM" id="SSF53098">
    <property type="entry name" value="Ribonuclease H-like"/>
    <property type="match status" value="1"/>
</dbReference>
<comment type="caution">
    <text evidence="2">The sequence shown here is derived from an EMBL/GenBank/DDBJ whole genome shotgun (WGS) entry which is preliminary data.</text>
</comment>
<evidence type="ECO:0000259" key="1">
    <source>
        <dbReference type="Pfam" id="PF01609"/>
    </source>
</evidence>
<dbReference type="GO" id="GO:0003677">
    <property type="term" value="F:DNA binding"/>
    <property type="evidence" value="ECO:0007669"/>
    <property type="project" value="InterPro"/>
</dbReference>
<dbReference type="Proteomes" id="UP000297225">
    <property type="component" value="Unassembled WGS sequence"/>
</dbReference>
<dbReference type="RefSeq" id="WP_134852702.1">
    <property type="nucleotide sequence ID" value="NZ_SPNC01000260.1"/>
</dbReference>
<dbReference type="GO" id="GO:0004803">
    <property type="term" value="F:transposase activity"/>
    <property type="evidence" value="ECO:0007669"/>
    <property type="project" value="InterPro"/>
</dbReference>
<dbReference type="Pfam" id="PF01609">
    <property type="entry name" value="DDE_Tnp_1"/>
    <property type="match status" value="1"/>
</dbReference>
<keyword evidence="3" id="KW-1185">Reference proteome</keyword>
<dbReference type="AlphaFoldDB" id="A0A4Y8WLT0"/>